<evidence type="ECO:0000313" key="3">
    <source>
        <dbReference type="Proteomes" id="UP000038010"/>
    </source>
</evidence>
<dbReference type="RefSeq" id="XP_018001059.1">
    <property type="nucleotide sequence ID" value="XM_018148591.1"/>
</dbReference>
<dbReference type="SUPFAM" id="SSF55729">
    <property type="entry name" value="Acyl-CoA N-acyltransferases (Nat)"/>
    <property type="match status" value="1"/>
</dbReference>
<sequence>MAKSSHTTTFTAKDGTLYILAMLPPPGSIVAPNGFPADPRPPNAPQLFLDAMDVRIRVFCDEQNCALEPELDEDDPRSWHWVAYQQPRNGEPQSARPVSVIRIVPPPHAAHPNGFEDPNEEPYCKLGRVATLKEVRGQGLSRALVDAACKWLATHAREVGGGWQGNLLAHAQLEVEKMYERQQFVTDERLGRWDEEGIVHVGMWRRVKLQGTP</sequence>
<dbReference type="GO" id="GO:0006048">
    <property type="term" value="P:UDP-N-acetylglucosamine biosynthetic process"/>
    <property type="evidence" value="ECO:0007669"/>
    <property type="project" value="UniProtKB-UniPathway"/>
</dbReference>
<dbReference type="Pfam" id="PF00583">
    <property type="entry name" value="Acetyltransf_1"/>
    <property type="match status" value="1"/>
</dbReference>
<dbReference type="Gene3D" id="3.40.630.30">
    <property type="match status" value="1"/>
</dbReference>
<dbReference type="GO" id="GO:0016747">
    <property type="term" value="F:acyltransferase activity, transferring groups other than amino-acyl groups"/>
    <property type="evidence" value="ECO:0007669"/>
    <property type="project" value="InterPro"/>
</dbReference>
<dbReference type="InterPro" id="IPR016181">
    <property type="entry name" value="Acyl_CoA_acyltransferase"/>
</dbReference>
<dbReference type="EMBL" id="LFJN01000010">
    <property type="protein sequence ID" value="KPI41096.1"/>
    <property type="molecule type" value="Genomic_DNA"/>
</dbReference>
<proteinExistence type="predicted"/>
<keyword evidence="3" id="KW-1185">Reference proteome</keyword>
<evidence type="ECO:0000259" key="1">
    <source>
        <dbReference type="PROSITE" id="PS51186"/>
    </source>
</evidence>
<dbReference type="GeneID" id="28740470"/>
<comment type="caution">
    <text evidence="2">The sequence shown here is derived from an EMBL/GenBank/DDBJ whole genome shotgun (WGS) entry which is preliminary data.</text>
</comment>
<dbReference type="UniPathway" id="UPA00113">
    <property type="reaction ID" value="UER00529"/>
</dbReference>
<organism evidence="2 3">
    <name type="scientific">Cyphellophora attinorum</name>
    <dbReference type="NCBI Taxonomy" id="1664694"/>
    <lineage>
        <taxon>Eukaryota</taxon>
        <taxon>Fungi</taxon>
        <taxon>Dikarya</taxon>
        <taxon>Ascomycota</taxon>
        <taxon>Pezizomycotina</taxon>
        <taxon>Eurotiomycetes</taxon>
        <taxon>Chaetothyriomycetidae</taxon>
        <taxon>Chaetothyriales</taxon>
        <taxon>Cyphellophoraceae</taxon>
        <taxon>Cyphellophora</taxon>
    </lineage>
</organism>
<dbReference type="Proteomes" id="UP000038010">
    <property type="component" value="Unassembled WGS sequence"/>
</dbReference>
<dbReference type="CDD" id="cd04301">
    <property type="entry name" value="NAT_SF"/>
    <property type="match status" value="1"/>
</dbReference>
<dbReference type="InterPro" id="IPR000182">
    <property type="entry name" value="GNAT_dom"/>
</dbReference>
<reference evidence="2 3" key="1">
    <citation type="submission" date="2015-06" db="EMBL/GenBank/DDBJ databases">
        <title>Draft genome of the ant-associated black yeast Phialophora attae CBS 131958.</title>
        <authorList>
            <person name="Moreno L.F."/>
            <person name="Stielow B.J."/>
            <person name="de Hoog S."/>
            <person name="Vicente V.A."/>
            <person name="Weiss V.A."/>
            <person name="de Vries M."/>
            <person name="Cruz L.M."/>
            <person name="Souza E.M."/>
        </authorList>
    </citation>
    <scope>NUCLEOTIDE SEQUENCE [LARGE SCALE GENOMIC DNA]</scope>
    <source>
        <strain evidence="2 3">CBS 131958</strain>
    </source>
</reference>
<accession>A0A0N1P0W2</accession>
<gene>
    <name evidence="2" type="ORF">AB675_8165</name>
</gene>
<dbReference type="AlphaFoldDB" id="A0A0N1P0W2"/>
<dbReference type="OrthoDB" id="329272at2759"/>
<protein>
    <recommendedName>
        <fullName evidence="1">N-acetyltransferase domain-containing protein</fullName>
    </recommendedName>
</protein>
<feature type="domain" description="N-acetyltransferase" evidence="1">
    <location>
        <begin position="54"/>
        <end position="208"/>
    </location>
</feature>
<dbReference type="PROSITE" id="PS51186">
    <property type="entry name" value="GNAT"/>
    <property type="match status" value="1"/>
</dbReference>
<name>A0A0N1P0W2_9EURO</name>
<dbReference type="STRING" id="1664694.A0A0N1P0W2"/>
<dbReference type="VEuPathDB" id="FungiDB:AB675_8165"/>
<evidence type="ECO:0000313" key="2">
    <source>
        <dbReference type="EMBL" id="KPI41096.1"/>
    </source>
</evidence>